<comment type="caution">
    <text evidence="1">The sequence shown here is derived from an EMBL/GenBank/DDBJ whole genome shotgun (WGS) entry which is preliminary data.</text>
</comment>
<evidence type="ECO:0000313" key="2">
    <source>
        <dbReference type="Proteomes" id="UP001165960"/>
    </source>
</evidence>
<proteinExistence type="predicted"/>
<dbReference type="EMBL" id="QTSX02000753">
    <property type="protein sequence ID" value="KAJ9085616.1"/>
    <property type="molecule type" value="Genomic_DNA"/>
</dbReference>
<keyword evidence="2" id="KW-1185">Reference proteome</keyword>
<sequence>MDSRLQNHPSRIDLKKPPSTRRISNRCDQCSRKCIKCDRLQPACSQCIRSKIDCTFNRKIKNKRALHFLDGNISCFRVSADGKKSTDISILDSDASSYSSTQTSRASPCLPLGKVSWRPKASFVQTIGRACLSNIFTLLQFPPKNIFLFEAPSLKAIASTFFRHGQQHALVKENNLHALRDVYLTQEHIFNLAITSFFRKDGIVLAVCTPTTFRYKTRSHFFIQAITIAGLTRLPETKGSKQLQEQLVSLFQPRIKSLSALPINFETLQALVVFLTTFMVFPWARKISYAVLKHSLRIAQVLGVQFPNPRLPGWLRLERKLTYNSLLFLDIFSNLVSIPSSSYPMFFKSRLISNKIEALLSGTVQAEPTLQHMDLCYLIFNSFLQDLNYLVFLVFEIKCELSGESSAKLSKVLDFKMLQDKIGIISSRALKDMSKLCYLPGLIDFSLALSLCRSIKLYSYFLRYFLWSLNFYSLNATKPTNVQHIRATICEAVNVLGVIVQIPPPRVTFIDIAFASQCLIFLIRYKKYITNPQELELLVQTKAWLNELLQHPSTHFYSSSNMCIIQHIQQNFIFE</sequence>
<name>A0ACC2UGJ6_9FUNG</name>
<dbReference type="Proteomes" id="UP001165960">
    <property type="component" value="Unassembled WGS sequence"/>
</dbReference>
<organism evidence="1 2">
    <name type="scientific">Entomophthora muscae</name>
    <dbReference type="NCBI Taxonomy" id="34485"/>
    <lineage>
        <taxon>Eukaryota</taxon>
        <taxon>Fungi</taxon>
        <taxon>Fungi incertae sedis</taxon>
        <taxon>Zoopagomycota</taxon>
        <taxon>Entomophthoromycotina</taxon>
        <taxon>Entomophthoromycetes</taxon>
        <taxon>Entomophthorales</taxon>
        <taxon>Entomophthoraceae</taxon>
        <taxon>Entomophthora</taxon>
    </lineage>
</organism>
<evidence type="ECO:0000313" key="1">
    <source>
        <dbReference type="EMBL" id="KAJ9085616.1"/>
    </source>
</evidence>
<protein>
    <submittedName>
        <fullName evidence="1">Uncharacterized protein</fullName>
    </submittedName>
</protein>
<gene>
    <name evidence="1" type="ORF">DSO57_1012197</name>
</gene>
<accession>A0ACC2UGJ6</accession>
<reference evidence="1" key="1">
    <citation type="submission" date="2022-04" db="EMBL/GenBank/DDBJ databases">
        <title>Genome of the entomopathogenic fungus Entomophthora muscae.</title>
        <authorList>
            <person name="Elya C."/>
            <person name="Lovett B.R."/>
            <person name="Lee E."/>
            <person name="Macias A.M."/>
            <person name="Hajek A.E."/>
            <person name="De Bivort B.L."/>
            <person name="Kasson M.T."/>
            <person name="De Fine Licht H.H."/>
            <person name="Stajich J.E."/>
        </authorList>
    </citation>
    <scope>NUCLEOTIDE SEQUENCE</scope>
    <source>
        <strain evidence="1">Berkeley</strain>
    </source>
</reference>